<name>A0ABT9VW81_9BACI</name>
<evidence type="ECO:0000313" key="11">
    <source>
        <dbReference type="Proteomes" id="UP001235840"/>
    </source>
</evidence>
<accession>A0ABT9VW81</accession>
<feature type="compositionally biased region" description="Polar residues" evidence="8">
    <location>
        <begin position="17"/>
        <end position="30"/>
    </location>
</feature>
<keyword evidence="6 9" id="KW-1133">Transmembrane helix</keyword>
<feature type="transmembrane region" description="Helical" evidence="9">
    <location>
        <begin position="346"/>
        <end position="364"/>
    </location>
</feature>
<evidence type="ECO:0000256" key="8">
    <source>
        <dbReference type="SAM" id="MobiDB-lite"/>
    </source>
</evidence>
<feature type="region of interest" description="Disordered" evidence="8">
    <location>
        <begin position="13"/>
        <end position="32"/>
    </location>
</feature>
<dbReference type="InterPro" id="IPR000522">
    <property type="entry name" value="ABC_transptr_permease_BtuC"/>
</dbReference>
<feature type="transmembrane region" description="Helical" evidence="9">
    <location>
        <begin position="44"/>
        <end position="65"/>
    </location>
</feature>
<evidence type="ECO:0000256" key="3">
    <source>
        <dbReference type="ARBA" id="ARBA00022448"/>
    </source>
</evidence>
<feature type="transmembrane region" description="Helical" evidence="9">
    <location>
        <begin position="156"/>
        <end position="177"/>
    </location>
</feature>
<dbReference type="Proteomes" id="UP001235840">
    <property type="component" value="Unassembled WGS sequence"/>
</dbReference>
<evidence type="ECO:0000256" key="1">
    <source>
        <dbReference type="ARBA" id="ARBA00004651"/>
    </source>
</evidence>
<sequence>MLCNRWATEGLDERMSSQESKTNQELSDQNKQVKKEVKLRSRPLIATIILIVGSVALALSLGLSISVGAADIDFGTVWEGVFQFNPNETAHQIIQELRMPRALAAALIGAFLAVSGAIMQGMTRNPLASPSIMGVTDGSAFAIAIAFAFFPGTSYVGLLMWSFVGAGLGTLLVFAIGSFSKTGLTPVKLALAGAAVGALLSSLSSAIAIRFDVAQDISFWYAGGVAGTKWVSIQLIVPVAIVGLILAFILARSVTVLSLGEDVAKGLGQRTVWVKIIGTIVVLLLTGAAVSVAGRVGFIGLVIPHITRFLVGVDYRWIIPNAAILGGLLLVLADVGARMVNAPFETPVGAITAAIGVPFFLYLARREGRGL</sequence>
<feature type="transmembrane region" description="Helical" evidence="9">
    <location>
        <begin position="189"/>
        <end position="211"/>
    </location>
</feature>
<reference evidence="10 11" key="1">
    <citation type="submission" date="2023-07" db="EMBL/GenBank/DDBJ databases">
        <title>Genomic Encyclopedia of Type Strains, Phase IV (KMG-IV): sequencing the most valuable type-strain genomes for metagenomic binning, comparative biology and taxonomic classification.</title>
        <authorList>
            <person name="Goeker M."/>
        </authorList>
    </citation>
    <scope>NUCLEOTIDE SEQUENCE [LARGE SCALE GENOMIC DNA]</scope>
    <source>
        <strain evidence="10 11">DSM 12751</strain>
    </source>
</reference>
<dbReference type="Pfam" id="PF01032">
    <property type="entry name" value="FecCD"/>
    <property type="match status" value="1"/>
</dbReference>
<feature type="transmembrane region" description="Helical" evidence="9">
    <location>
        <begin position="231"/>
        <end position="251"/>
    </location>
</feature>
<comment type="caution">
    <text evidence="10">The sequence shown here is derived from an EMBL/GenBank/DDBJ whole genome shotgun (WGS) entry which is preliminary data.</text>
</comment>
<evidence type="ECO:0000256" key="2">
    <source>
        <dbReference type="ARBA" id="ARBA00007935"/>
    </source>
</evidence>
<evidence type="ECO:0000256" key="4">
    <source>
        <dbReference type="ARBA" id="ARBA00022475"/>
    </source>
</evidence>
<dbReference type="CDD" id="cd06550">
    <property type="entry name" value="TM_ABC_iron-siderophores_like"/>
    <property type="match status" value="1"/>
</dbReference>
<keyword evidence="7 9" id="KW-0472">Membrane</keyword>
<protein>
    <submittedName>
        <fullName evidence="10">Iron complex transport system permease protein</fullName>
    </submittedName>
</protein>
<comment type="subcellular location">
    <subcellularLocation>
        <location evidence="1">Cell membrane</location>
        <topology evidence="1">Multi-pass membrane protein</topology>
    </subcellularLocation>
</comment>
<feature type="transmembrane region" description="Helical" evidence="9">
    <location>
        <begin position="102"/>
        <end position="119"/>
    </location>
</feature>
<keyword evidence="3" id="KW-0813">Transport</keyword>
<dbReference type="PANTHER" id="PTHR30472:SF58">
    <property type="entry name" value="IRON(3+)-HYDROXAMATE IMPORT SYSTEM PERMEASE PROTEIN FHUB"/>
    <property type="match status" value="1"/>
</dbReference>
<dbReference type="PANTHER" id="PTHR30472">
    <property type="entry name" value="FERRIC ENTEROBACTIN TRANSPORT SYSTEM PERMEASE PROTEIN"/>
    <property type="match status" value="1"/>
</dbReference>
<evidence type="ECO:0000256" key="9">
    <source>
        <dbReference type="SAM" id="Phobius"/>
    </source>
</evidence>
<evidence type="ECO:0000313" key="10">
    <source>
        <dbReference type="EMBL" id="MDQ0165224.1"/>
    </source>
</evidence>
<feature type="transmembrane region" description="Helical" evidence="9">
    <location>
        <begin position="131"/>
        <end position="150"/>
    </location>
</feature>
<keyword evidence="5 9" id="KW-0812">Transmembrane</keyword>
<gene>
    <name evidence="10" type="ORF">J2S11_001124</name>
</gene>
<proteinExistence type="inferred from homology"/>
<feature type="transmembrane region" description="Helical" evidence="9">
    <location>
        <begin position="322"/>
        <end position="340"/>
    </location>
</feature>
<evidence type="ECO:0000256" key="7">
    <source>
        <dbReference type="ARBA" id="ARBA00023136"/>
    </source>
</evidence>
<comment type="similarity">
    <text evidence="2">Belongs to the binding-protein-dependent transport system permease family. FecCD subfamily.</text>
</comment>
<dbReference type="SUPFAM" id="SSF81345">
    <property type="entry name" value="ABC transporter involved in vitamin B12 uptake, BtuC"/>
    <property type="match status" value="1"/>
</dbReference>
<keyword evidence="11" id="KW-1185">Reference proteome</keyword>
<evidence type="ECO:0000256" key="5">
    <source>
        <dbReference type="ARBA" id="ARBA00022692"/>
    </source>
</evidence>
<dbReference type="EMBL" id="JAUSTY010000004">
    <property type="protein sequence ID" value="MDQ0165224.1"/>
    <property type="molecule type" value="Genomic_DNA"/>
</dbReference>
<dbReference type="InterPro" id="IPR037294">
    <property type="entry name" value="ABC_BtuC-like"/>
</dbReference>
<organism evidence="10 11">
    <name type="scientific">Caldalkalibacillus horti</name>
    <dbReference type="NCBI Taxonomy" id="77523"/>
    <lineage>
        <taxon>Bacteria</taxon>
        <taxon>Bacillati</taxon>
        <taxon>Bacillota</taxon>
        <taxon>Bacilli</taxon>
        <taxon>Bacillales</taxon>
        <taxon>Bacillaceae</taxon>
        <taxon>Caldalkalibacillus</taxon>
    </lineage>
</organism>
<feature type="transmembrane region" description="Helical" evidence="9">
    <location>
        <begin position="272"/>
        <end position="290"/>
    </location>
</feature>
<keyword evidence="4" id="KW-1003">Cell membrane</keyword>
<dbReference type="Gene3D" id="1.10.3470.10">
    <property type="entry name" value="ABC transporter involved in vitamin B12 uptake, BtuC"/>
    <property type="match status" value="1"/>
</dbReference>
<evidence type="ECO:0000256" key="6">
    <source>
        <dbReference type="ARBA" id="ARBA00022989"/>
    </source>
</evidence>